<dbReference type="OrthoDB" id="442947at2759"/>
<dbReference type="FunCoup" id="A0A3Q7ER77">
    <property type="interactions" value="811"/>
</dbReference>
<dbReference type="OMA" id="VGHASFR"/>
<proteinExistence type="predicted"/>
<dbReference type="InterPro" id="IPR004088">
    <property type="entry name" value="KH_dom_type_1"/>
</dbReference>
<dbReference type="Proteomes" id="UP000004994">
    <property type="component" value="Chromosome 1"/>
</dbReference>
<keyword evidence="2" id="KW-0694">RNA-binding</keyword>
<evidence type="ECO:0000256" key="2">
    <source>
        <dbReference type="PROSITE-ProRule" id="PRU00117"/>
    </source>
</evidence>
<reference evidence="5" key="1">
    <citation type="journal article" date="2012" name="Nature">
        <title>The tomato genome sequence provides insights into fleshy fruit evolution.</title>
        <authorList>
            <consortium name="Tomato Genome Consortium"/>
        </authorList>
    </citation>
    <scope>NUCLEOTIDE SEQUENCE [LARGE SCALE GENOMIC DNA]</scope>
    <source>
        <strain evidence="5">cv. Heinz 1706</strain>
    </source>
</reference>
<dbReference type="PaxDb" id="4081-Solyc01g106020.2.1"/>
<dbReference type="KEGG" id="sly:101245802"/>
<dbReference type="EnsemblPlants" id="Solyc01g106020.3.1">
    <property type="protein sequence ID" value="Solyc01g106020.3.1"/>
    <property type="gene ID" value="Solyc01g106020.3"/>
</dbReference>
<feature type="domain" description="K Homology" evidence="4">
    <location>
        <begin position="385"/>
        <end position="460"/>
    </location>
</feature>
<feature type="compositionally biased region" description="Polar residues" evidence="3">
    <location>
        <begin position="501"/>
        <end position="524"/>
    </location>
</feature>
<dbReference type="RefSeq" id="XP_004230548.1">
    <property type="nucleotide sequence ID" value="XM_004230500.5"/>
</dbReference>
<feature type="domain" description="K Homology" evidence="4">
    <location>
        <begin position="574"/>
        <end position="644"/>
    </location>
</feature>
<dbReference type="GeneID" id="101245802"/>
<reference evidence="5" key="2">
    <citation type="submission" date="2019-01" db="UniProtKB">
        <authorList>
            <consortium name="EnsemblPlants"/>
        </authorList>
    </citation>
    <scope>IDENTIFICATION</scope>
    <source>
        <strain evidence="5">cv. Heinz 1706</strain>
    </source>
</reference>
<keyword evidence="6" id="KW-1185">Reference proteome</keyword>
<keyword evidence="1" id="KW-0677">Repeat</keyword>
<protein>
    <recommendedName>
        <fullName evidence="4">K Homology domain-containing protein</fullName>
    </recommendedName>
</protein>
<dbReference type="GO" id="GO:0003729">
    <property type="term" value="F:mRNA binding"/>
    <property type="evidence" value="ECO:0000318"/>
    <property type="project" value="GO_Central"/>
</dbReference>
<dbReference type="Gene3D" id="3.30.310.210">
    <property type="match status" value="1"/>
</dbReference>
<dbReference type="AlphaFoldDB" id="A0A3Q7ER77"/>
<dbReference type="InterPro" id="IPR004087">
    <property type="entry name" value="KH_dom"/>
</dbReference>
<dbReference type="STRING" id="4081.A0A3Q7ER77"/>
<feature type="compositionally biased region" description="Low complexity" evidence="3">
    <location>
        <begin position="474"/>
        <end position="487"/>
    </location>
</feature>
<name>A0A3Q7ER77_SOLLC</name>
<feature type="domain" description="K Homology" evidence="4">
    <location>
        <begin position="297"/>
        <end position="373"/>
    </location>
</feature>
<accession>A0A3Q7ER77</accession>
<dbReference type="CDD" id="cd22460">
    <property type="entry name" value="KH-I_PEPPER_rpt2_like"/>
    <property type="match status" value="2"/>
</dbReference>
<dbReference type="CDD" id="cd22459">
    <property type="entry name" value="KH-I_PEPPER_rpt1_like"/>
    <property type="match status" value="1"/>
</dbReference>
<feature type="domain" description="K Homology" evidence="4">
    <location>
        <begin position="38"/>
        <end position="138"/>
    </location>
</feature>
<evidence type="ECO:0000313" key="5">
    <source>
        <dbReference type="EnsemblPlants" id="Solyc01g106020.3.1"/>
    </source>
</evidence>
<evidence type="ECO:0000256" key="1">
    <source>
        <dbReference type="ARBA" id="ARBA00022737"/>
    </source>
</evidence>
<organism evidence="5">
    <name type="scientific">Solanum lycopersicum</name>
    <name type="common">Tomato</name>
    <name type="synonym">Lycopersicon esculentum</name>
    <dbReference type="NCBI Taxonomy" id="4081"/>
    <lineage>
        <taxon>Eukaryota</taxon>
        <taxon>Viridiplantae</taxon>
        <taxon>Streptophyta</taxon>
        <taxon>Embryophyta</taxon>
        <taxon>Tracheophyta</taxon>
        <taxon>Spermatophyta</taxon>
        <taxon>Magnoliopsida</taxon>
        <taxon>eudicotyledons</taxon>
        <taxon>Gunneridae</taxon>
        <taxon>Pentapetalae</taxon>
        <taxon>asterids</taxon>
        <taxon>lamiids</taxon>
        <taxon>Solanales</taxon>
        <taxon>Solanaceae</taxon>
        <taxon>Solanoideae</taxon>
        <taxon>Solaneae</taxon>
        <taxon>Solanum</taxon>
        <taxon>Solanum subgen. Lycopersicon</taxon>
    </lineage>
</organism>
<feature type="domain" description="K Homology" evidence="4">
    <location>
        <begin position="149"/>
        <end position="224"/>
    </location>
</feature>
<evidence type="ECO:0000256" key="3">
    <source>
        <dbReference type="SAM" id="MobiDB-lite"/>
    </source>
</evidence>
<dbReference type="Gramene" id="Solyc01g106020.3.1">
    <property type="protein sequence ID" value="Solyc01g106020.3.1"/>
    <property type="gene ID" value="Solyc01g106020.3"/>
</dbReference>
<dbReference type="GO" id="GO:0005634">
    <property type="term" value="C:nucleus"/>
    <property type="evidence" value="ECO:0000318"/>
    <property type="project" value="GO_Central"/>
</dbReference>
<dbReference type="PROSITE" id="PS50084">
    <property type="entry name" value="KH_TYPE_1"/>
    <property type="match status" value="5"/>
</dbReference>
<dbReference type="PANTHER" id="PTHR10288">
    <property type="entry name" value="KH DOMAIN CONTAINING RNA BINDING PROTEIN"/>
    <property type="match status" value="1"/>
</dbReference>
<evidence type="ECO:0000259" key="4">
    <source>
        <dbReference type="SMART" id="SM00322"/>
    </source>
</evidence>
<dbReference type="Gene3D" id="3.30.1370.10">
    <property type="entry name" value="K Homology domain, type 1"/>
    <property type="match status" value="3"/>
</dbReference>
<dbReference type="Pfam" id="PF00013">
    <property type="entry name" value="KH_1"/>
    <property type="match status" value="5"/>
</dbReference>
<dbReference type="GO" id="GO:0005737">
    <property type="term" value="C:cytoplasm"/>
    <property type="evidence" value="ECO:0000318"/>
    <property type="project" value="GO_Central"/>
</dbReference>
<sequence length="646" mass="68656">MHENSVAASVPNSSTAAGAVGVPAVVNNSHLPPQPLARRVVFRLLCHASRVGGVIGKSGSIIRQLQQDTSAKIHIDVSAPNDHNRLIVVVAPASVNKRIRLLGPIGDNQRNEEIDEIEVSAAQEALVRVFERVIEVTAENNGLVLGVENVVSCRLLVKGNQVGALMGKGGKVIDTIRRENGCRIKVLTSGKMPSCASPNDEIVEIEGDILAVKKALVAVSRRLQDCFSVERTRTVENAPIELDSEKTLPPEPVDLPAQRSSMSQPITTSSFSGASGCHSVPLDADKFSSSDSKMPLQEVAFRILCTNDKVGAIIGKAGTIVRALQNDSGASIAVGPNVAECNERMITITALENLELRKSPAQTAVVLVFDRILDAGSGMNLGTRSLITFRLVVANSQVGCLLGKGGAIISDIRKETGTSIRIFRGDQVPKCVSDNDEVVQIAGEFVNVQDVLRNVTGRLRDNLLAAKVSNGGVSRNSSPLTSESSPSGQMREPPFGFHRSSGVSHGNNQHPELTRSINNLVLSNKTDHPPSPGLWSSQTRPGVNQRGAFDVSKGSNSVKGGMELGSGSRSAIVTNTTVKIMVPENIIGCVYGEDGSNLTRLRQISGARVMVHEPRPGTTDRIIVISGTPDETQAAQSLLQAFILTE</sequence>
<gene>
    <name evidence="5" type="primary">LOC101245802</name>
</gene>
<dbReference type="InterPro" id="IPR036612">
    <property type="entry name" value="KH_dom_type_1_sf"/>
</dbReference>
<dbReference type="CDD" id="cd22462">
    <property type="entry name" value="KH-I_HEN4_like_rpt5"/>
    <property type="match status" value="1"/>
</dbReference>
<dbReference type="SUPFAM" id="SSF54791">
    <property type="entry name" value="Eukaryotic type KH-domain (KH-domain type I)"/>
    <property type="match status" value="5"/>
</dbReference>
<dbReference type="InParanoid" id="A0A3Q7ER77"/>
<dbReference type="SMART" id="SM00322">
    <property type="entry name" value="KH"/>
    <property type="match status" value="5"/>
</dbReference>
<evidence type="ECO:0000313" key="6">
    <source>
        <dbReference type="Proteomes" id="UP000004994"/>
    </source>
</evidence>
<feature type="region of interest" description="Disordered" evidence="3">
    <location>
        <begin position="470"/>
        <end position="564"/>
    </location>
</feature>